<accession>A0A5C7SQD6</accession>
<name>A0A5C7SQD6_THASP</name>
<evidence type="ECO:0000313" key="1">
    <source>
        <dbReference type="EMBL" id="TXH85770.1"/>
    </source>
</evidence>
<dbReference type="EMBL" id="SSFD01000132">
    <property type="protein sequence ID" value="TXH85770.1"/>
    <property type="molecule type" value="Genomic_DNA"/>
</dbReference>
<evidence type="ECO:0000313" key="2">
    <source>
        <dbReference type="Proteomes" id="UP000321192"/>
    </source>
</evidence>
<proteinExistence type="predicted"/>
<dbReference type="RefSeq" id="WP_276658335.1">
    <property type="nucleotide sequence ID" value="NZ_SSFD01000132.1"/>
</dbReference>
<reference evidence="1 2" key="1">
    <citation type="submission" date="2018-09" db="EMBL/GenBank/DDBJ databases">
        <title>Metagenome Assembled Genomes from an Advanced Water Purification Facility.</title>
        <authorList>
            <person name="Stamps B.W."/>
            <person name="Spear J.R."/>
        </authorList>
    </citation>
    <scope>NUCLEOTIDE SEQUENCE [LARGE SCALE GENOMIC DNA]</scope>
    <source>
        <strain evidence="1">Bin_27_1</strain>
    </source>
</reference>
<sequence length="156" mass="17396">MQNNDNNSPGDGITASYMISPDYGDAFAWCRLEGVDSRYNLGADSGGWSGPHPISEAPFQDLREWYGRFCKADPWSGKQELDWESFHRDGIELARRVKAEVGPTAKVLYAKPIEDRNFLHQRLREVLDDGSVVIFPDEPMTSSPGWGIAADESDDG</sequence>
<organism evidence="1 2">
    <name type="scientific">Thauera aminoaromatica</name>
    <dbReference type="NCBI Taxonomy" id="164330"/>
    <lineage>
        <taxon>Bacteria</taxon>
        <taxon>Pseudomonadati</taxon>
        <taxon>Pseudomonadota</taxon>
        <taxon>Betaproteobacteria</taxon>
        <taxon>Rhodocyclales</taxon>
        <taxon>Zoogloeaceae</taxon>
        <taxon>Thauera</taxon>
    </lineage>
</organism>
<gene>
    <name evidence="1" type="ORF">E6Q80_09045</name>
</gene>
<protein>
    <submittedName>
        <fullName evidence="1">Uncharacterized protein</fullName>
    </submittedName>
</protein>
<dbReference type="Proteomes" id="UP000321192">
    <property type="component" value="Unassembled WGS sequence"/>
</dbReference>
<dbReference type="AlphaFoldDB" id="A0A5C7SQD6"/>
<comment type="caution">
    <text evidence="1">The sequence shown here is derived from an EMBL/GenBank/DDBJ whole genome shotgun (WGS) entry which is preliminary data.</text>
</comment>